<keyword evidence="3" id="KW-0732">Signal</keyword>
<reference evidence="6 7" key="1">
    <citation type="submission" date="2022-12" db="EMBL/GenBank/DDBJ databases">
        <title>Chromosome-level genome assembly of true bugs.</title>
        <authorList>
            <person name="Ma L."/>
            <person name="Li H."/>
        </authorList>
    </citation>
    <scope>NUCLEOTIDE SEQUENCE [LARGE SCALE GENOMIC DNA]</scope>
    <source>
        <strain evidence="6">Lab_2022b</strain>
    </source>
</reference>
<dbReference type="CDD" id="cd00190">
    <property type="entry name" value="Tryp_SPc"/>
    <property type="match status" value="1"/>
</dbReference>
<name>A0AAW1CNU1_9HEMI</name>
<keyword evidence="7" id="KW-1185">Reference proteome</keyword>
<dbReference type="InterPro" id="IPR001254">
    <property type="entry name" value="Trypsin_dom"/>
</dbReference>
<evidence type="ECO:0000313" key="7">
    <source>
        <dbReference type="Proteomes" id="UP001461498"/>
    </source>
</evidence>
<dbReference type="PROSITE" id="PS50240">
    <property type="entry name" value="TRYPSIN_DOM"/>
    <property type="match status" value="1"/>
</dbReference>
<feature type="signal peptide" evidence="3">
    <location>
        <begin position="1"/>
        <end position="16"/>
    </location>
</feature>
<dbReference type="SMART" id="SM00020">
    <property type="entry name" value="Tryp_SPc"/>
    <property type="match status" value="1"/>
</dbReference>
<evidence type="ECO:0000256" key="3">
    <source>
        <dbReference type="SAM" id="SignalP"/>
    </source>
</evidence>
<evidence type="ECO:0000259" key="4">
    <source>
        <dbReference type="PROSITE" id="PS01180"/>
    </source>
</evidence>
<dbReference type="PROSITE" id="PS01180">
    <property type="entry name" value="CUB"/>
    <property type="match status" value="1"/>
</dbReference>
<dbReference type="AlphaFoldDB" id="A0AAW1CNU1"/>
<comment type="caution">
    <text evidence="2">Lacks conserved residue(s) required for the propagation of feature annotation.</text>
</comment>
<dbReference type="InterPro" id="IPR035914">
    <property type="entry name" value="Sperma_CUB_dom_sf"/>
</dbReference>
<dbReference type="GO" id="GO:0004252">
    <property type="term" value="F:serine-type endopeptidase activity"/>
    <property type="evidence" value="ECO:0007669"/>
    <property type="project" value="InterPro"/>
</dbReference>
<dbReference type="Gene3D" id="2.60.120.290">
    <property type="entry name" value="Spermadhesin, CUB domain"/>
    <property type="match status" value="1"/>
</dbReference>
<organism evidence="6 7">
    <name type="scientific">Rhynocoris fuscipes</name>
    <dbReference type="NCBI Taxonomy" id="488301"/>
    <lineage>
        <taxon>Eukaryota</taxon>
        <taxon>Metazoa</taxon>
        <taxon>Ecdysozoa</taxon>
        <taxon>Arthropoda</taxon>
        <taxon>Hexapoda</taxon>
        <taxon>Insecta</taxon>
        <taxon>Pterygota</taxon>
        <taxon>Neoptera</taxon>
        <taxon>Paraneoptera</taxon>
        <taxon>Hemiptera</taxon>
        <taxon>Heteroptera</taxon>
        <taxon>Panheteroptera</taxon>
        <taxon>Cimicomorpha</taxon>
        <taxon>Reduviidae</taxon>
        <taxon>Harpactorinae</taxon>
        <taxon>Harpactorini</taxon>
        <taxon>Rhynocoris</taxon>
    </lineage>
</organism>
<feature type="domain" description="CUB" evidence="4">
    <location>
        <begin position="19"/>
        <end position="137"/>
    </location>
</feature>
<dbReference type="PANTHER" id="PTHR24252">
    <property type="entry name" value="ACROSIN-RELATED"/>
    <property type="match status" value="1"/>
</dbReference>
<evidence type="ECO:0000313" key="6">
    <source>
        <dbReference type="EMBL" id="KAK9499730.1"/>
    </source>
</evidence>
<dbReference type="PANTHER" id="PTHR24252:SF7">
    <property type="entry name" value="HYALIN"/>
    <property type="match status" value="1"/>
</dbReference>
<dbReference type="SUPFAM" id="SSF50494">
    <property type="entry name" value="Trypsin-like serine proteases"/>
    <property type="match status" value="1"/>
</dbReference>
<gene>
    <name evidence="6" type="ORF">O3M35_002724</name>
</gene>
<feature type="domain" description="Peptidase S1" evidence="5">
    <location>
        <begin position="287"/>
        <end position="520"/>
    </location>
</feature>
<dbReference type="SUPFAM" id="SSF49854">
    <property type="entry name" value="Spermadhesin, CUB domain"/>
    <property type="match status" value="1"/>
</dbReference>
<dbReference type="Pfam" id="PF00089">
    <property type="entry name" value="Trypsin"/>
    <property type="match status" value="1"/>
</dbReference>
<dbReference type="InterPro" id="IPR000859">
    <property type="entry name" value="CUB_dom"/>
</dbReference>
<accession>A0AAW1CNU1</accession>
<dbReference type="FunFam" id="2.40.10.10:FF:000068">
    <property type="entry name" value="transmembrane protease serine 2"/>
    <property type="match status" value="1"/>
</dbReference>
<dbReference type="InterPro" id="IPR043504">
    <property type="entry name" value="Peptidase_S1_PA_chymotrypsin"/>
</dbReference>
<evidence type="ECO:0000256" key="1">
    <source>
        <dbReference type="ARBA" id="ARBA00023157"/>
    </source>
</evidence>
<dbReference type="PROSITE" id="PS00134">
    <property type="entry name" value="TRYPSIN_HIS"/>
    <property type="match status" value="1"/>
</dbReference>
<dbReference type="InterPro" id="IPR009003">
    <property type="entry name" value="Peptidase_S1_PA"/>
</dbReference>
<dbReference type="EMBL" id="JAPXFL010000011">
    <property type="protein sequence ID" value="KAK9499730.1"/>
    <property type="molecule type" value="Genomic_DNA"/>
</dbReference>
<feature type="chain" id="PRO_5043945841" evidence="3">
    <location>
        <begin position="17"/>
        <end position="530"/>
    </location>
</feature>
<proteinExistence type="predicted"/>
<dbReference type="InterPro" id="IPR018114">
    <property type="entry name" value="TRYPSIN_HIS"/>
</dbReference>
<protein>
    <submittedName>
        <fullName evidence="6">Uncharacterized protein</fullName>
    </submittedName>
</protein>
<evidence type="ECO:0000256" key="2">
    <source>
        <dbReference type="PROSITE-ProRule" id="PRU00059"/>
    </source>
</evidence>
<dbReference type="PRINTS" id="PR00722">
    <property type="entry name" value="CHYMOTRYPSIN"/>
</dbReference>
<keyword evidence="1 2" id="KW-1015">Disulfide bond</keyword>
<comment type="caution">
    <text evidence="6">The sequence shown here is derived from an EMBL/GenBank/DDBJ whole genome shotgun (WGS) entry which is preliminary data.</text>
</comment>
<evidence type="ECO:0000259" key="5">
    <source>
        <dbReference type="PROSITE" id="PS50240"/>
    </source>
</evidence>
<dbReference type="GO" id="GO:0006508">
    <property type="term" value="P:proteolysis"/>
    <property type="evidence" value="ECO:0007669"/>
    <property type="project" value="InterPro"/>
</dbReference>
<dbReference type="Gene3D" id="2.40.10.10">
    <property type="entry name" value="Trypsin-like serine proteases"/>
    <property type="match status" value="1"/>
</dbReference>
<dbReference type="Proteomes" id="UP001461498">
    <property type="component" value="Unassembled WGS sequence"/>
</dbReference>
<feature type="disulfide bond" evidence="2">
    <location>
        <begin position="80"/>
        <end position="97"/>
    </location>
</feature>
<sequence length="530" mass="59038">MILLLILLIPLRDIGAQTVQDVLVKAGEPYEVQTPDYPELLKWGEEITLAWNLKVENNAKIKFVCLDVRMVQVQPWDNDCKSVYFSVVDGDKEVKRCGSSVQDFLYTSSGSQLTVKVVTTEEGSALLKCVAISLADPKPEEIIELHPNGRAKKFRIDGTKYLDRLWVFNSPEGTRMSFQCYVGIRPRKPTCGWNAVTFNNGEVDEEVCDYRDFVWFSKGNHAKLRIQLDNYGSGRLECLVQAVTGPHANEAENAVSEEVASLEHGVTPGRRKPSCDCGRANKGVARIVNGNETRVNEFPWMVHLFIDNDTPFGRMSTSCGGSIITARHVLTAAHCVFVSEIAKPENVVMVLGKHDSNKPTGKEVKIHAERVFIKEKLSLGTVVWYSHDIAVIFTKETINFSPIIGPVCIEPNVYPAINKNLIIMGWGLTEENSASSYLRKGKSRVVDPIVCGADDWDICTTSIPSAFCNGDSGGPLVRINPETNRYVQMSLVSRGISCFRGIQTSTYVAYFFDWIQDIIKETDPSVQTCH</sequence>
<dbReference type="InterPro" id="IPR001314">
    <property type="entry name" value="Peptidase_S1A"/>
</dbReference>